<name>A0A6P1MAM9_9FIRM</name>
<dbReference type="GO" id="GO:0005506">
    <property type="term" value="F:iron ion binding"/>
    <property type="evidence" value="ECO:0007669"/>
    <property type="project" value="InterPro"/>
</dbReference>
<evidence type="ECO:0000313" key="13">
    <source>
        <dbReference type="EMBL" id="QHI71092.1"/>
    </source>
</evidence>
<dbReference type="SUPFAM" id="SSF49367">
    <property type="entry name" value="Superoxide reductase-like"/>
    <property type="match status" value="1"/>
</dbReference>
<evidence type="ECO:0000256" key="2">
    <source>
        <dbReference type="ARBA" id="ARBA00012679"/>
    </source>
</evidence>
<dbReference type="EC" id="1.15.1.2" evidence="2"/>
<dbReference type="KEGG" id="amic:Ami3637_00650"/>
<evidence type="ECO:0000256" key="9">
    <source>
        <dbReference type="ARBA" id="ARBA00031398"/>
    </source>
</evidence>
<accession>A0A6P1MAM9</accession>
<evidence type="ECO:0000259" key="12">
    <source>
        <dbReference type="Pfam" id="PF06397"/>
    </source>
</evidence>
<evidence type="ECO:0000256" key="3">
    <source>
        <dbReference type="ARBA" id="ARBA00014839"/>
    </source>
</evidence>
<gene>
    <name evidence="13" type="ORF">Ami3637_00650</name>
</gene>
<dbReference type="PANTHER" id="PTHR36541:SF1">
    <property type="entry name" value="SUPEROXIDE REDUCTASE-RELATED"/>
    <property type="match status" value="1"/>
</dbReference>
<keyword evidence="5" id="KW-0479">Metal-binding</keyword>
<evidence type="ECO:0000256" key="10">
    <source>
        <dbReference type="ARBA" id="ARBA00047448"/>
    </source>
</evidence>
<evidence type="ECO:0000313" key="14">
    <source>
        <dbReference type="Proteomes" id="UP000463883"/>
    </source>
</evidence>
<reference evidence="13 14" key="1">
    <citation type="submission" date="2020-01" db="EMBL/GenBank/DDBJ databases">
        <title>Genomic analysis of Aminipila sp. CBA3637.</title>
        <authorList>
            <person name="Kim Y.B."/>
            <person name="Roh S.W."/>
        </authorList>
    </citation>
    <scope>NUCLEOTIDE SEQUENCE [LARGE SCALE GENOMIC DNA]</scope>
    <source>
        <strain evidence="13 14">CBA3637</strain>
    </source>
</reference>
<comment type="function">
    <text evidence="8">Catalyzes the one-electron reduction of superoxide anion radical to hydrogen peroxide at a nonheme ferrous iron center. Plays a fundamental role in case of oxidative stress via its superoxide detoxification activity.</text>
</comment>
<keyword evidence="14" id="KW-1185">Reference proteome</keyword>
<protein>
    <recommendedName>
        <fullName evidence="3">Desulfoferrodoxin</fullName>
        <ecNumber evidence="2">1.15.1.2</ecNumber>
    </recommendedName>
    <alternativeName>
        <fullName evidence="9">Superoxide reductase</fullName>
    </alternativeName>
</protein>
<dbReference type="Pfam" id="PF01880">
    <property type="entry name" value="Desulfoferrodox"/>
    <property type="match status" value="1"/>
</dbReference>
<dbReference type="Proteomes" id="UP000463883">
    <property type="component" value="Chromosome"/>
</dbReference>
<evidence type="ECO:0000256" key="7">
    <source>
        <dbReference type="ARBA" id="ARBA00023004"/>
    </source>
</evidence>
<dbReference type="GO" id="GO:0050605">
    <property type="term" value="F:superoxide reductase activity"/>
    <property type="evidence" value="ECO:0007669"/>
    <property type="project" value="UniProtKB-EC"/>
</dbReference>
<organism evidence="13 14">
    <name type="scientific">Aminipila terrae</name>
    <dbReference type="NCBI Taxonomy" id="2697030"/>
    <lineage>
        <taxon>Bacteria</taxon>
        <taxon>Bacillati</taxon>
        <taxon>Bacillota</taxon>
        <taxon>Clostridia</taxon>
        <taxon>Peptostreptococcales</taxon>
        <taxon>Anaerovoracaceae</taxon>
        <taxon>Aminipila</taxon>
    </lineage>
</organism>
<evidence type="ECO:0000256" key="1">
    <source>
        <dbReference type="ARBA" id="ARBA00005941"/>
    </source>
</evidence>
<keyword evidence="7" id="KW-0408">Iron</keyword>
<dbReference type="PANTHER" id="PTHR36541">
    <property type="entry name" value="SUPEROXIDE REDUCTASE-RELATED"/>
    <property type="match status" value="1"/>
</dbReference>
<dbReference type="InterPro" id="IPR051233">
    <property type="entry name" value="Desulfoferrodoxin_SOR"/>
</dbReference>
<keyword evidence="4" id="KW-0813">Transport</keyword>
<dbReference type="Pfam" id="PF06397">
    <property type="entry name" value="Desulfoferrod_N"/>
    <property type="match status" value="1"/>
</dbReference>
<evidence type="ECO:0000256" key="5">
    <source>
        <dbReference type="ARBA" id="ARBA00022723"/>
    </source>
</evidence>
<dbReference type="InterPro" id="IPR004462">
    <property type="entry name" value="Desulfoferrodoxin_N"/>
</dbReference>
<comment type="similarity">
    <text evidence="1">Belongs to the desulfoferrodoxin family.</text>
</comment>
<sequence length="128" mass="14086">MSEKKFFVCKHCGNLVEMIKSSGAPMVCCGEKMTELEANTVDASFEKHIPVVTVGGNTVVAKVGSVEHPMVEEHYIEWLYLLTSKGAQRKNLSPGEKPEAEFALAQGETPLAVFAYCNLHGLWKSEIK</sequence>
<dbReference type="SUPFAM" id="SSF57802">
    <property type="entry name" value="Rubredoxin-like"/>
    <property type="match status" value="1"/>
</dbReference>
<evidence type="ECO:0000259" key="11">
    <source>
        <dbReference type="Pfam" id="PF01880"/>
    </source>
</evidence>
<feature type="domain" description="Desulfoferrodoxin N-terminal" evidence="12">
    <location>
        <begin position="5"/>
        <end position="35"/>
    </location>
</feature>
<dbReference type="Gene3D" id="2.60.40.730">
    <property type="entry name" value="SOR catalytic domain"/>
    <property type="match status" value="1"/>
</dbReference>
<dbReference type="InterPro" id="IPR002742">
    <property type="entry name" value="Desulfoferrodoxin_Fe-bd_dom"/>
</dbReference>
<dbReference type="RefSeq" id="WP_162360868.1">
    <property type="nucleotide sequence ID" value="NZ_CP047591.1"/>
</dbReference>
<evidence type="ECO:0000256" key="4">
    <source>
        <dbReference type="ARBA" id="ARBA00022448"/>
    </source>
</evidence>
<dbReference type="AlphaFoldDB" id="A0A6P1MAM9"/>
<evidence type="ECO:0000256" key="6">
    <source>
        <dbReference type="ARBA" id="ARBA00022982"/>
    </source>
</evidence>
<feature type="domain" description="Desulfoferrodoxin ferrous iron-binding" evidence="11">
    <location>
        <begin position="41"/>
        <end position="125"/>
    </location>
</feature>
<comment type="catalytic activity">
    <reaction evidence="10">
        <text>reduced [rubredoxin] + superoxide + 2 H(+) = oxidized [rubredoxin] + H2O2</text>
        <dbReference type="Rhea" id="RHEA:21324"/>
        <dbReference type="Rhea" id="RHEA-COMP:10302"/>
        <dbReference type="Rhea" id="RHEA-COMP:10303"/>
        <dbReference type="ChEBI" id="CHEBI:15378"/>
        <dbReference type="ChEBI" id="CHEBI:16240"/>
        <dbReference type="ChEBI" id="CHEBI:18421"/>
        <dbReference type="ChEBI" id="CHEBI:29033"/>
        <dbReference type="ChEBI" id="CHEBI:29034"/>
        <dbReference type="EC" id="1.15.1.2"/>
    </reaction>
</comment>
<dbReference type="InterPro" id="IPR036073">
    <property type="entry name" value="Desulfoferrodoxin_Fe-bd_dom_sf"/>
</dbReference>
<dbReference type="EMBL" id="CP047591">
    <property type="protein sequence ID" value="QHI71092.1"/>
    <property type="molecule type" value="Genomic_DNA"/>
</dbReference>
<proteinExistence type="inferred from homology"/>
<keyword evidence="6" id="KW-0249">Electron transport</keyword>
<evidence type="ECO:0000256" key="8">
    <source>
        <dbReference type="ARBA" id="ARBA00024690"/>
    </source>
</evidence>
<dbReference type="NCBIfam" id="TIGR00332">
    <property type="entry name" value="neela_ferrous"/>
    <property type="match status" value="1"/>
</dbReference>